<dbReference type="Proteomes" id="UP001295444">
    <property type="component" value="Unassembled WGS sequence"/>
</dbReference>
<comment type="caution">
    <text evidence="1">The sequence shown here is derived from an EMBL/GenBank/DDBJ whole genome shotgun (WGS) entry which is preliminary data.</text>
</comment>
<keyword evidence="2" id="KW-1185">Reference proteome</keyword>
<sequence length="72" mass="8252">MTKTGYHYEEDNLNIMKRFSESPPAIMVEIIIFSMDNPGVNEEITNEKPQGLPFFPHSNYSGIYPTLPLYPS</sequence>
<accession>A0AAD1TTP1</accession>
<evidence type="ECO:0000313" key="2">
    <source>
        <dbReference type="Proteomes" id="UP001295444"/>
    </source>
</evidence>
<evidence type="ECO:0000313" key="1">
    <source>
        <dbReference type="EMBL" id="CAH2330997.1"/>
    </source>
</evidence>
<dbReference type="EMBL" id="CAKOES020002036">
    <property type="protein sequence ID" value="CAH2330997.1"/>
    <property type="molecule type" value="Genomic_DNA"/>
</dbReference>
<dbReference type="AlphaFoldDB" id="A0AAD1TTP1"/>
<name>A0AAD1TTP1_PELCU</name>
<gene>
    <name evidence="1" type="ORF">PECUL_23A059227</name>
</gene>
<organism evidence="1 2">
    <name type="scientific">Pelobates cultripes</name>
    <name type="common">Western spadefoot toad</name>
    <dbReference type="NCBI Taxonomy" id="61616"/>
    <lineage>
        <taxon>Eukaryota</taxon>
        <taxon>Metazoa</taxon>
        <taxon>Chordata</taxon>
        <taxon>Craniata</taxon>
        <taxon>Vertebrata</taxon>
        <taxon>Euteleostomi</taxon>
        <taxon>Amphibia</taxon>
        <taxon>Batrachia</taxon>
        <taxon>Anura</taxon>
        <taxon>Pelobatoidea</taxon>
        <taxon>Pelobatidae</taxon>
        <taxon>Pelobates</taxon>
    </lineage>
</organism>
<feature type="non-terminal residue" evidence="1">
    <location>
        <position position="1"/>
    </location>
</feature>
<protein>
    <submittedName>
        <fullName evidence="1">Uncharacterized protein</fullName>
    </submittedName>
</protein>
<proteinExistence type="predicted"/>
<reference evidence="1" key="1">
    <citation type="submission" date="2022-03" db="EMBL/GenBank/DDBJ databases">
        <authorList>
            <person name="Alioto T."/>
            <person name="Alioto T."/>
            <person name="Gomez Garrido J."/>
        </authorList>
    </citation>
    <scope>NUCLEOTIDE SEQUENCE</scope>
</reference>